<feature type="modified residue" description="N6-(pyridoxal phosphate)lysine" evidence="4">
    <location>
        <position position="185"/>
    </location>
</feature>
<dbReference type="InterPro" id="IPR015424">
    <property type="entry name" value="PyrdxlP-dep_Trfase"/>
</dbReference>
<dbReference type="GO" id="GO:0008483">
    <property type="term" value="F:transaminase activity"/>
    <property type="evidence" value="ECO:0007669"/>
    <property type="project" value="TreeGrafter"/>
</dbReference>
<dbReference type="KEGG" id="vbo:CKY39_03785"/>
<dbReference type="InterPro" id="IPR015422">
    <property type="entry name" value="PyrdxlP-dep_Trfase_small"/>
</dbReference>
<dbReference type="PANTHER" id="PTHR30244:SF36">
    <property type="entry name" value="3-OXO-GLUCOSE-6-PHOSPHATE:GLUTAMATE AMINOTRANSFERASE"/>
    <property type="match status" value="1"/>
</dbReference>
<organism evidence="6 7">
    <name type="scientific">Variovorax boronicumulans</name>
    <dbReference type="NCBI Taxonomy" id="436515"/>
    <lineage>
        <taxon>Bacteria</taxon>
        <taxon>Pseudomonadati</taxon>
        <taxon>Pseudomonadota</taxon>
        <taxon>Betaproteobacteria</taxon>
        <taxon>Burkholderiales</taxon>
        <taxon>Comamonadaceae</taxon>
        <taxon>Variovorax</taxon>
    </lineage>
</organism>
<evidence type="ECO:0000313" key="6">
    <source>
        <dbReference type="EMBL" id="ATA52432.1"/>
    </source>
</evidence>
<reference evidence="6 7" key="1">
    <citation type="submission" date="2017-09" db="EMBL/GenBank/DDBJ databases">
        <title>The diverse metabolic capabilities of V. boronicumulans make it an excellent choice for continued studies on novel biodegradation.</title>
        <authorList>
            <person name="Sun S."/>
        </authorList>
    </citation>
    <scope>NUCLEOTIDE SEQUENCE [LARGE SCALE GENOMIC DNA]</scope>
    <source>
        <strain evidence="6 7">J1</strain>
    </source>
</reference>
<dbReference type="CDD" id="cd00616">
    <property type="entry name" value="AHBA_syn"/>
    <property type="match status" value="1"/>
</dbReference>
<dbReference type="Pfam" id="PF01041">
    <property type="entry name" value="DegT_DnrJ_EryC1"/>
    <property type="match status" value="1"/>
</dbReference>
<sequence length="366" mass="39185">MTPFFDIHAGHAELADDFQQAFSRVMNSGHVIMGPEVAAFEKEFAAYCGVKHCIGVGNGLDALALTLRAQGIKAGDEVIVPSQTFIASWLGVSMVGATPVPVEIDPATYLMDPARIKEKLTSRTKAIMPVHLYGLPAAMDAINAIARPLGLFVLEDAAQAHGSTHNGKRAGSLGDAAAFSFYPTKNLGAMGDAGAVVTDNDELAANLRMLRNYGSSQKYVHEIAGVNSRLDELQAALLRAKLGRLDAWNDQRRALAARYSQGLEGVGDLRTPFVPADSTHVFHLYVVSTGRRAELSAYLTAQGVQTLVHYPIAPHMQGAYAELGLPADSLPLATAAANETLSLPIWPQMKPEQVDAVVGHIRKFFS</sequence>
<dbReference type="Gene3D" id="3.90.1150.10">
    <property type="entry name" value="Aspartate Aminotransferase, domain 1"/>
    <property type="match status" value="1"/>
</dbReference>
<dbReference type="GO" id="GO:0030170">
    <property type="term" value="F:pyridoxal phosphate binding"/>
    <property type="evidence" value="ECO:0007669"/>
    <property type="project" value="UniProtKB-ARBA"/>
</dbReference>
<comment type="similarity">
    <text evidence="2 5">Belongs to the DegT/DnrJ/EryC1 family.</text>
</comment>
<evidence type="ECO:0000313" key="7">
    <source>
        <dbReference type="Proteomes" id="UP000217154"/>
    </source>
</evidence>
<dbReference type="InterPro" id="IPR015421">
    <property type="entry name" value="PyrdxlP-dep_Trfase_major"/>
</dbReference>
<name>A0A250DDV1_9BURK</name>
<evidence type="ECO:0000256" key="1">
    <source>
        <dbReference type="ARBA" id="ARBA00022898"/>
    </source>
</evidence>
<dbReference type="Proteomes" id="UP000217154">
    <property type="component" value="Chromosome"/>
</dbReference>
<dbReference type="EMBL" id="CP023284">
    <property type="protein sequence ID" value="ATA52432.1"/>
    <property type="molecule type" value="Genomic_DNA"/>
</dbReference>
<evidence type="ECO:0000256" key="5">
    <source>
        <dbReference type="RuleBase" id="RU004508"/>
    </source>
</evidence>
<dbReference type="FunFam" id="3.40.640.10:FF:000089">
    <property type="entry name" value="Aminotransferase, DegT/DnrJ/EryC1/StrS family"/>
    <property type="match status" value="1"/>
</dbReference>
<dbReference type="Gene3D" id="3.40.640.10">
    <property type="entry name" value="Type I PLP-dependent aspartate aminotransferase-like (Major domain)"/>
    <property type="match status" value="1"/>
</dbReference>
<evidence type="ECO:0000256" key="2">
    <source>
        <dbReference type="ARBA" id="ARBA00037999"/>
    </source>
</evidence>
<protein>
    <submittedName>
        <fullName evidence="6">Erythromycin biosynthesis sensory transduction protein eryC1</fullName>
    </submittedName>
</protein>
<dbReference type="SUPFAM" id="SSF53383">
    <property type="entry name" value="PLP-dependent transferases"/>
    <property type="match status" value="1"/>
</dbReference>
<gene>
    <name evidence="6" type="ORF">CKY39_03785</name>
</gene>
<dbReference type="PIRSF" id="PIRSF000390">
    <property type="entry name" value="PLP_StrS"/>
    <property type="match status" value="1"/>
</dbReference>
<accession>A0A250DDV1</accession>
<feature type="active site" description="Proton acceptor" evidence="3">
    <location>
        <position position="185"/>
    </location>
</feature>
<dbReference type="PANTHER" id="PTHR30244">
    <property type="entry name" value="TRANSAMINASE"/>
    <property type="match status" value="1"/>
</dbReference>
<evidence type="ECO:0000256" key="3">
    <source>
        <dbReference type="PIRSR" id="PIRSR000390-1"/>
    </source>
</evidence>
<evidence type="ECO:0000256" key="4">
    <source>
        <dbReference type="PIRSR" id="PIRSR000390-2"/>
    </source>
</evidence>
<dbReference type="RefSeq" id="WP_095743506.1">
    <property type="nucleotide sequence ID" value="NZ_CP023284.1"/>
</dbReference>
<dbReference type="InterPro" id="IPR000653">
    <property type="entry name" value="DegT/StrS_aminotransferase"/>
</dbReference>
<dbReference type="AlphaFoldDB" id="A0A250DDV1"/>
<keyword evidence="1 4" id="KW-0663">Pyridoxal phosphate</keyword>
<proteinExistence type="inferred from homology"/>
<dbReference type="GO" id="GO:0000271">
    <property type="term" value="P:polysaccharide biosynthetic process"/>
    <property type="evidence" value="ECO:0007669"/>
    <property type="project" value="TreeGrafter"/>
</dbReference>